<organism evidence="1">
    <name type="scientific">Vitis vinifera</name>
    <name type="common">Grape</name>
    <dbReference type="NCBI Taxonomy" id="29760"/>
    <lineage>
        <taxon>Eukaryota</taxon>
        <taxon>Viridiplantae</taxon>
        <taxon>Streptophyta</taxon>
        <taxon>Embryophyta</taxon>
        <taxon>Tracheophyta</taxon>
        <taxon>Spermatophyta</taxon>
        <taxon>Magnoliopsida</taxon>
        <taxon>eudicotyledons</taxon>
        <taxon>Gunneridae</taxon>
        <taxon>Pentapetalae</taxon>
        <taxon>rosids</taxon>
        <taxon>Vitales</taxon>
        <taxon>Vitaceae</taxon>
        <taxon>Viteae</taxon>
        <taxon>Vitis</taxon>
    </lineage>
</organism>
<evidence type="ECO:0000313" key="1">
    <source>
        <dbReference type="EMBL" id="CAN71197.1"/>
    </source>
</evidence>
<protein>
    <submittedName>
        <fullName evidence="1">Uncharacterized protein</fullName>
    </submittedName>
</protein>
<reference evidence="1" key="1">
    <citation type="journal article" date="2007" name="PLoS ONE">
        <title>The first genome sequence of an elite grapevine cultivar (Pinot noir Vitis vinifera L.): coping with a highly heterozygous genome.</title>
        <authorList>
            <person name="Velasco R."/>
            <person name="Zharkikh A."/>
            <person name="Troggio M."/>
            <person name="Cartwright D.A."/>
            <person name="Cestaro A."/>
            <person name="Pruss D."/>
            <person name="Pindo M."/>
            <person name="FitzGerald L.M."/>
            <person name="Vezzulli S."/>
            <person name="Reid J."/>
            <person name="Malacarne G."/>
            <person name="Iliev D."/>
            <person name="Coppola G."/>
            <person name="Wardell B."/>
            <person name="Micheletti D."/>
            <person name="Macalma T."/>
            <person name="Facci M."/>
            <person name="Mitchell J.T."/>
            <person name="Perazzolli M."/>
            <person name="Eldredge G."/>
            <person name="Gatto P."/>
            <person name="Oyzerski R."/>
            <person name="Moretto M."/>
            <person name="Gutin N."/>
            <person name="Stefanini M."/>
            <person name="Chen Y."/>
            <person name="Segala C."/>
            <person name="Davenport C."/>
            <person name="Dematte L."/>
            <person name="Mraz A."/>
            <person name="Battilana J."/>
            <person name="Stormo K."/>
            <person name="Costa F."/>
            <person name="Tao Q."/>
            <person name="Si-Ammour A."/>
            <person name="Harkins T."/>
            <person name="Lackey A."/>
            <person name="Perbost C."/>
            <person name="Taillon B."/>
            <person name="Stella A."/>
            <person name="Solovyev V."/>
            <person name="Fawcett J.A."/>
            <person name="Sterck L."/>
            <person name="Vandepoele K."/>
            <person name="Grando S.M."/>
            <person name="Toppo S."/>
            <person name="Moser C."/>
            <person name="Lanchbury J."/>
            <person name="Bogden R."/>
            <person name="Skolnick M."/>
            <person name="Sgaramella V."/>
            <person name="Bhatnagar S.K."/>
            <person name="Fontana P."/>
            <person name="Gutin A."/>
            <person name="Van de Peer Y."/>
            <person name="Salamini F."/>
            <person name="Viola R."/>
        </authorList>
    </citation>
    <scope>NUCLEOTIDE SEQUENCE</scope>
</reference>
<proteinExistence type="predicted"/>
<gene>
    <name evidence="1" type="ORF">VITISV_030476</name>
</gene>
<name>A5AEN0_VITVI</name>
<dbReference type="AlphaFoldDB" id="A5AEN0"/>
<dbReference type="OrthoDB" id="10264550at2759"/>
<dbReference type="EMBL" id="AM424678">
    <property type="protein sequence ID" value="CAN71197.1"/>
    <property type="molecule type" value="Genomic_DNA"/>
</dbReference>
<sequence>MKHCNTLGCRGNAMKVGFLDKIDPGMQIIALLGDAYEATSSLCLLETLTACHQHWSYLIWSLSNSYSWLLCIVPLEVFPLQDQKVEIFSSKDLISRLTLTIDTASIGPLPLSDSFITQMGTNDYCSIPQQLKDHKCKGSYGTGWPTERDGERTEKVDSLTTEAERLKTSLLSHTQSKEEAKAISAVTRFSMAMLAAKRKRVMAYALAYQWQVAANRLRLLEVNHSYFQFFVSHAEVEENTGETIKPGD</sequence>
<accession>A5AEN0</accession>